<dbReference type="InterPro" id="IPR038728">
    <property type="entry name" value="YkvI-like"/>
</dbReference>
<name>A0A511UZN5_9BACI</name>
<proteinExistence type="predicted"/>
<dbReference type="RefSeq" id="WP_146937203.1">
    <property type="nucleotide sequence ID" value="NZ_BJXW01000013.1"/>
</dbReference>
<keyword evidence="1" id="KW-1133">Transmembrane helix</keyword>
<feature type="transmembrane region" description="Helical" evidence="1">
    <location>
        <begin position="204"/>
        <end position="222"/>
    </location>
</feature>
<feature type="transmembrane region" description="Helical" evidence="1">
    <location>
        <begin position="287"/>
        <end position="305"/>
    </location>
</feature>
<keyword evidence="3" id="KW-1185">Reference proteome</keyword>
<reference evidence="2 3" key="1">
    <citation type="submission" date="2019-07" db="EMBL/GenBank/DDBJ databases">
        <title>Whole genome shotgun sequence of Cerasibacillus quisquiliarum NBRC 102429.</title>
        <authorList>
            <person name="Hosoyama A."/>
            <person name="Uohara A."/>
            <person name="Ohji S."/>
            <person name="Ichikawa N."/>
        </authorList>
    </citation>
    <scope>NUCLEOTIDE SEQUENCE [LARGE SCALE GENOMIC DNA]</scope>
    <source>
        <strain evidence="2 3">NBRC 102429</strain>
    </source>
</reference>
<dbReference type="PANTHER" id="PTHR37814:SF1">
    <property type="entry name" value="MEMBRANE PROTEIN"/>
    <property type="match status" value="1"/>
</dbReference>
<evidence type="ECO:0000256" key="1">
    <source>
        <dbReference type="SAM" id="Phobius"/>
    </source>
</evidence>
<evidence type="ECO:0008006" key="4">
    <source>
        <dbReference type="Google" id="ProtNLM"/>
    </source>
</evidence>
<dbReference type="PANTHER" id="PTHR37814">
    <property type="entry name" value="CONSERVED MEMBRANE PROTEIN"/>
    <property type="match status" value="1"/>
</dbReference>
<accession>A0A511UZN5</accession>
<dbReference type="OrthoDB" id="4424890at2"/>
<feature type="transmembrane region" description="Helical" evidence="1">
    <location>
        <begin position="173"/>
        <end position="192"/>
    </location>
</feature>
<dbReference type="Proteomes" id="UP000321491">
    <property type="component" value="Unassembled WGS sequence"/>
</dbReference>
<organism evidence="2 3">
    <name type="scientific">Cerasibacillus quisquiliarum</name>
    <dbReference type="NCBI Taxonomy" id="227865"/>
    <lineage>
        <taxon>Bacteria</taxon>
        <taxon>Bacillati</taxon>
        <taxon>Bacillota</taxon>
        <taxon>Bacilli</taxon>
        <taxon>Bacillales</taxon>
        <taxon>Bacillaceae</taxon>
        <taxon>Cerasibacillus</taxon>
    </lineage>
</organism>
<feature type="transmembrane region" description="Helical" evidence="1">
    <location>
        <begin position="38"/>
        <end position="58"/>
    </location>
</feature>
<feature type="transmembrane region" description="Helical" evidence="1">
    <location>
        <begin position="253"/>
        <end position="275"/>
    </location>
</feature>
<keyword evidence="1" id="KW-0472">Membrane</keyword>
<feature type="transmembrane region" description="Helical" evidence="1">
    <location>
        <begin position="79"/>
        <end position="103"/>
    </location>
</feature>
<feature type="transmembrane region" description="Helical" evidence="1">
    <location>
        <begin position="109"/>
        <end position="127"/>
    </location>
</feature>
<comment type="caution">
    <text evidence="2">The sequence shown here is derived from an EMBL/GenBank/DDBJ whole genome shotgun (WGS) entry which is preliminary data.</text>
</comment>
<evidence type="ECO:0000313" key="2">
    <source>
        <dbReference type="EMBL" id="GEN31221.1"/>
    </source>
</evidence>
<protein>
    <recommendedName>
        <fullName evidence="4">Membrane protein YkvI</fullName>
    </recommendedName>
</protein>
<keyword evidence="1" id="KW-0812">Transmembrane</keyword>
<evidence type="ECO:0000313" key="3">
    <source>
        <dbReference type="Proteomes" id="UP000321491"/>
    </source>
</evidence>
<gene>
    <name evidence="2" type="primary">yyaD</name>
    <name evidence="2" type="ORF">CQU01_14590</name>
</gene>
<dbReference type="EMBL" id="BJXW01000013">
    <property type="protein sequence ID" value="GEN31221.1"/>
    <property type="molecule type" value="Genomic_DNA"/>
</dbReference>
<dbReference type="AlphaFoldDB" id="A0A511UZN5"/>
<feature type="transmembrane region" description="Helical" evidence="1">
    <location>
        <begin position="134"/>
        <end position="153"/>
    </location>
</feature>
<sequence length="330" mass="37112">MIRAGMKWMFLIIGTTIGAGYASGRELWEFFGPESELAIILFAICFFIATFTIMIISFNKQTSDYRPVLEEIVGKRLVIFYDGMIFFYLYTTTIVMLAGSGVTGQVFDLPYSIGIIFLTIVLIMLFYKGIHHTLMINFILIPILIIALVYVLILFSIDEQIPFLPFWTNQSNWLQAFPFTALNMIPLIAVLGAIGQQIGSKGEIWLASLGSALILGSISYLYNNNLIHIAHELTLNDIPLFIMLQKYSMSLNILMSLLLWFAILTTAAAGMIGIISRIRRHTSLETGVIVSLTLCTMIPMTAIGFGALIHYTYPVYGILNLYVLTRLLFY</sequence>